<evidence type="ECO:0000313" key="1">
    <source>
        <dbReference type="EMBL" id="UXN59028.1"/>
    </source>
</evidence>
<organism evidence="1 2">
    <name type="scientific">Phyllobacterium zundukense</name>
    <dbReference type="NCBI Taxonomy" id="1867719"/>
    <lineage>
        <taxon>Bacteria</taxon>
        <taxon>Pseudomonadati</taxon>
        <taxon>Pseudomonadota</taxon>
        <taxon>Alphaproteobacteria</taxon>
        <taxon>Hyphomicrobiales</taxon>
        <taxon>Phyllobacteriaceae</taxon>
        <taxon>Phyllobacterium</taxon>
    </lineage>
</organism>
<accession>A0ACD4D009</accession>
<keyword evidence="1" id="KW-0614">Plasmid</keyword>
<reference evidence="1" key="1">
    <citation type="submission" date="2022-09" db="EMBL/GenBank/DDBJ databases">
        <title>Interaction between co-microsymbionts with complementary sets of symbiotic genes in legume-rhizobium systems.</title>
        <authorList>
            <person name="Safronova V."/>
            <person name="Sazanova A."/>
            <person name="Afonin A."/>
            <person name="Chirak E."/>
        </authorList>
    </citation>
    <scope>NUCLEOTIDE SEQUENCE</scope>
    <source>
        <strain evidence="1">A18/3m</strain>
    </source>
</reference>
<name>A0ACD4D009_9HYPH</name>
<evidence type="ECO:0000313" key="2">
    <source>
        <dbReference type="Proteomes" id="UP001061991"/>
    </source>
</evidence>
<geneLocation type="plasmid" evidence="1 2">
    <name>p_unnamed1</name>
</geneLocation>
<sequence length="48" mass="5516">MVDETRSTSIKAMRDTMFVERLLQLMNNGQPPENQDQESRPNSGLPRP</sequence>
<keyword evidence="2" id="KW-1185">Reference proteome</keyword>
<protein>
    <submittedName>
        <fullName evidence="1">Uncharacterized protein</fullName>
    </submittedName>
</protein>
<proteinExistence type="predicted"/>
<dbReference type="Proteomes" id="UP001061991">
    <property type="component" value="Plasmid p_unnamed1"/>
</dbReference>
<gene>
    <name evidence="1" type="ORF">N8E88_09055</name>
</gene>
<dbReference type="EMBL" id="CP104972">
    <property type="protein sequence ID" value="UXN59028.1"/>
    <property type="molecule type" value="Genomic_DNA"/>
</dbReference>